<evidence type="ECO:0000256" key="1">
    <source>
        <dbReference type="SAM" id="Phobius"/>
    </source>
</evidence>
<dbReference type="AlphaFoldDB" id="A0A919Q312"/>
<keyword evidence="1" id="KW-0812">Transmembrane</keyword>
<gene>
    <name evidence="3" type="ORF">Dac01nite_16680</name>
</gene>
<reference evidence="3" key="1">
    <citation type="submission" date="2021-01" db="EMBL/GenBank/DDBJ databases">
        <title>Whole genome shotgun sequence of Demequina activiva NBRC 110675.</title>
        <authorList>
            <person name="Komaki H."/>
            <person name="Tamura T."/>
        </authorList>
    </citation>
    <scope>NUCLEOTIDE SEQUENCE</scope>
    <source>
        <strain evidence="3">NBRC 110675</strain>
    </source>
</reference>
<keyword evidence="4" id="KW-1185">Reference proteome</keyword>
<feature type="transmembrane region" description="Helical" evidence="1">
    <location>
        <begin position="64"/>
        <end position="87"/>
    </location>
</feature>
<dbReference type="Proteomes" id="UP000652354">
    <property type="component" value="Unassembled WGS sequence"/>
</dbReference>
<accession>A0A919Q312</accession>
<evidence type="ECO:0000313" key="4">
    <source>
        <dbReference type="Proteomes" id="UP000652354"/>
    </source>
</evidence>
<dbReference type="EMBL" id="BONR01000003">
    <property type="protein sequence ID" value="GIG54916.1"/>
    <property type="molecule type" value="Genomic_DNA"/>
</dbReference>
<keyword evidence="1" id="KW-1133">Transmembrane helix</keyword>
<organism evidence="3 4">
    <name type="scientific">Demequina activiva</name>
    <dbReference type="NCBI Taxonomy" id="1582364"/>
    <lineage>
        <taxon>Bacteria</taxon>
        <taxon>Bacillati</taxon>
        <taxon>Actinomycetota</taxon>
        <taxon>Actinomycetes</taxon>
        <taxon>Micrococcales</taxon>
        <taxon>Demequinaceae</taxon>
        <taxon>Demequina</taxon>
    </lineage>
</organism>
<sequence>MSAPAAPPGWYRRSDGLERWWDGTAWTAHERVAPVDPSNASAQPSLYTQPFEPRGGIRWGLFEPVWSTVGGICLIVVALPLLLFALLSLVTGSVLSAVGMGLMGLAFIGCGVAFLYDASVGRRLRRASGR</sequence>
<feature type="transmembrane region" description="Helical" evidence="1">
    <location>
        <begin position="93"/>
        <end position="116"/>
    </location>
</feature>
<keyword evidence="1" id="KW-0472">Membrane</keyword>
<dbReference type="InterPro" id="IPR018929">
    <property type="entry name" value="DUF2510"/>
</dbReference>
<name>A0A919Q312_9MICO</name>
<proteinExistence type="predicted"/>
<comment type="caution">
    <text evidence="3">The sequence shown here is derived from an EMBL/GenBank/DDBJ whole genome shotgun (WGS) entry which is preliminary data.</text>
</comment>
<evidence type="ECO:0000313" key="3">
    <source>
        <dbReference type="EMBL" id="GIG54916.1"/>
    </source>
</evidence>
<evidence type="ECO:0000259" key="2">
    <source>
        <dbReference type="Pfam" id="PF10708"/>
    </source>
</evidence>
<dbReference type="Pfam" id="PF10708">
    <property type="entry name" value="DUF2510"/>
    <property type="match status" value="1"/>
</dbReference>
<protein>
    <recommendedName>
        <fullName evidence="2">DUF2510 domain-containing protein</fullName>
    </recommendedName>
</protein>
<feature type="domain" description="DUF2510" evidence="2">
    <location>
        <begin position="8"/>
        <end position="36"/>
    </location>
</feature>
<dbReference type="RefSeq" id="WP_203655856.1">
    <property type="nucleotide sequence ID" value="NZ_BONR01000003.1"/>
</dbReference>